<protein>
    <submittedName>
        <fullName evidence="2">Unannotated protein</fullName>
    </submittedName>
</protein>
<dbReference type="Gene3D" id="3.90.960.10">
    <property type="entry name" value="YbaK/aminoacyl-tRNA synthetase-associated domain"/>
    <property type="match status" value="1"/>
</dbReference>
<dbReference type="AlphaFoldDB" id="A0A6J6BP40"/>
<proteinExistence type="predicted"/>
<sequence>MNELEQRVQASVAATGVPFDVVACDPDLADTAAFCAAYGFAPDDSANTIVVVGKGDRPLHVACVVLATTRLDVNGAVRRRLGVRKASFAPAETTRELTGMLIGGVTAFGLPPGLPVWIDAAVTTRDRVILGGGSRSTKLLVAPAALTLLPGAEVVEGLATPVGET</sequence>
<dbReference type="EMBL" id="CAEZSR010000005">
    <property type="protein sequence ID" value="CAB4540736.1"/>
    <property type="molecule type" value="Genomic_DNA"/>
</dbReference>
<dbReference type="InterPro" id="IPR036754">
    <property type="entry name" value="YbaK/aa-tRNA-synt-asso_dom_sf"/>
</dbReference>
<organism evidence="2">
    <name type="scientific">freshwater metagenome</name>
    <dbReference type="NCBI Taxonomy" id="449393"/>
    <lineage>
        <taxon>unclassified sequences</taxon>
        <taxon>metagenomes</taxon>
        <taxon>ecological metagenomes</taxon>
    </lineage>
</organism>
<gene>
    <name evidence="2" type="ORF">UFOPK1493_00288</name>
</gene>
<reference evidence="2" key="1">
    <citation type="submission" date="2020-05" db="EMBL/GenBank/DDBJ databases">
        <authorList>
            <person name="Chiriac C."/>
            <person name="Salcher M."/>
            <person name="Ghai R."/>
            <person name="Kavagutti S V."/>
        </authorList>
    </citation>
    <scope>NUCLEOTIDE SEQUENCE</scope>
</reference>
<dbReference type="InterPro" id="IPR007214">
    <property type="entry name" value="YbaK/aa-tRNA-synth-assoc-dom"/>
</dbReference>
<dbReference type="SUPFAM" id="SSF55826">
    <property type="entry name" value="YbaK/ProRS associated domain"/>
    <property type="match status" value="1"/>
</dbReference>
<evidence type="ECO:0000259" key="1">
    <source>
        <dbReference type="Pfam" id="PF04073"/>
    </source>
</evidence>
<dbReference type="Pfam" id="PF04073">
    <property type="entry name" value="tRNA_edit"/>
    <property type="match status" value="1"/>
</dbReference>
<name>A0A6J6BP40_9ZZZZ</name>
<evidence type="ECO:0000313" key="2">
    <source>
        <dbReference type="EMBL" id="CAB4540736.1"/>
    </source>
</evidence>
<feature type="domain" description="YbaK/aminoacyl-tRNA synthetase-associated" evidence="1">
    <location>
        <begin position="26"/>
        <end position="146"/>
    </location>
</feature>
<accession>A0A6J6BP40</accession>
<dbReference type="GO" id="GO:0002161">
    <property type="term" value="F:aminoacyl-tRNA deacylase activity"/>
    <property type="evidence" value="ECO:0007669"/>
    <property type="project" value="InterPro"/>
</dbReference>
<dbReference type="PANTHER" id="PTHR30411">
    <property type="entry name" value="CYTOPLASMIC PROTEIN"/>
    <property type="match status" value="1"/>
</dbReference>
<dbReference type="PANTHER" id="PTHR30411:SF1">
    <property type="entry name" value="CYTOPLASMIC PROTEIN"/>
    <property type="match status" value="1"/>
</dbReference>